<dbReference type="EC" id="3.2.1.78" evidence="3"/>
<dbReference type="Gene3D" id="3.20.20.80">
    <property type="entry name" value="Glycosidases"/>
    <property type="match status" value="1"/>
</dbReference>
<sequence length="776" mass="83584">MKRRNKACVFFVILFAVWLLAGNPDQVRGDAANYITRSGDKLMDGSSEYRFIGTNAPFLGRAWADPAEIEDEIRAASRSGIDAIRLYPFEVKMAGDLPGTYRHVMGPGMFNENAFRLLDRILQLANAYNVRLIIPFVDSYTYVGGTADWAAFRGKSADAFWSDPVIRQDFKDFIGFVVNRVNTYTNVAYKDDKAIMAWQLGNELRSTDGWSSEMAAYIKSLDANHLVGDGGYVRAQGIRVNAVNDPNIDFIDPHIYLYHNYPDPIAKLNEWRAATRGKKPLVLGEFGDFPPAVNEQLLSAVQSNGTAGAMIWGSMSHHRLGGWHWPPVGDWSYLRYPGLPSGGWANEAPIFEQLRGYAYSIKGLTVPPWPAPPAPVLFPSDSVRALSWLGVSTAGAYDVERAASPAGPWSVIAAGVTDDVTAPDYYNFPVPAADDADAAAGTGYYYRIRAIGPDGAYSPYSNTIGPIMPSTAIVVDNGDAGYSESGTWGGSELPGSHAGGSRYSSAGGSTAKWMLGIDDPGYYRVYVRYPYHQTSSKSVAYTVYHNGATDAIPAVDQTTIAGEWRLIDTAYFAAGGDQYVRLTAGSIAGSGNASRADAVMLEPVGYGDFFQGGAVTAEWTALGGAWSVADDISKVLKQSAPGIAETRAAATYADVAVTAAVKAYGAGAAESSSGLIARASADFSSFYTLRINYSQNKVQLYRKVGGNWLKLGEADLPASPGTWYVLRLELRGSSLVGYVNGIRKIGVADASLTNGYVGLRTYDQTAVFDNFLAAAD</sequence>
<evidence type="ECO:0000256" key="3">
    <source>
        <dbReference type="ARBA" id="ARBA00012706"/>
    </source>
</evidence>
<dbReference type="EMBL" id="JAAAMV010000031">
    <property type="protein sequence ID" value="NBD27809.1"/>
    <property type="molecule type" value="Genomic_DNA"/>
</dbReference>
<feature type="chain" id="PRO_5047464856" description="mannan endo-1,4-beta-mannosidase" evidence="8">
    <location>
        <begin position="22"/>
        <end position="776"/>
    </location>
</feature>
<evidence type="ECO:0000256" key="6">
    <source>
        <dbReference type="ARBA" id="ARBA00022801"/>
    </source>
</evidence>
<dbReference type="InterPro" id="IPR017853">
    <property type="entry name" value="GH"/>
</dbReference>
<evidence type="ECO:0000259" key="10">
    <source>
        <dbReference type="Pfam" id="PF25275"/>
    </source>
</evidence>
<dbReference type="Gene3D" id="2.60.120.560">
    <property type="entry name" value="Exo-inulinase, domain 1"/>
    <property type="match status" value="1"/>
</dbReference>
<feature type="domain" description="3-keto-alpha-glucoside-1,2-lyase/3-keto-2-hydroxy-glucal hydratase" evidence="9">
    <location>
        <begin position="615"/>
        <end position="771"/>
    </location>
</feature>
<dbReference type="InterPro" id="IPR033803">
    <property type="entry name" value="CBD-like_Golvesin-Xly"/>
</dbReference>
<gene>
    <name evidence="12" type="ORF">GT019_28410</name>
</gene>
<feature type="signal peptide" evidence="8">
    <location>
        <begin position="1"/>
        <end position="21"/>
    </location>
</feature>
<keyword evidence="4" id="KW-0964">Secreted</keyword>
<keyword evidence="5 8" id="KW-0732">Signal</keyword>
<comment type="catalytic activity">
    <reaction evidence="1">
        <text>Random hydrolysis of (1-&gt;4)-beta-D-mannosidic linkages in mannans, galactomannans and glucomannans.</text>
        <dbReference type="EC" id="3.2.1.78"/>
    </reaction>
</comment>
<feature type="domain" description="Glycoside hydrolase family 5" evidence="11">
    <location>
        <begin position="122"/>
        <end position="257"/>
    </location>
</feature>
<evidence type="ECO:0000256" key="5">
    <source>
        <dbReference type="ARBA" id="ARBA00022729"/>
    </source>
</evidence>
<dbReference type="InterPro" id="IPR045053">
    <property type="entry name" value="MAN-like"/>
</dbReference>
<evidence type="ECO:0000256" key="4">
    <source>
        <dbReference type="ARBA" id="ARBA00022525"/>
    </source>
</evidence>
<proteinExistence type="predicted"/>
<dbReference type="InterPro" id="IPR010496">
    <property type="entry name" value="AL/BT2_dom"/>
</dbReference>
<dbReference type="PANTHER" id="PTHR31451">
    <property type="match status" value="1"/>
</dbReference>
<evidence type="ECO:0000256" key="1">
    <source>
        <dbReference type="ARBA" id="ARBA00001678"/>
    </source>
</evidence>
<dbReference type="SUPFAM" id="SSF51445">
    <property type="entry name" value="(Trans)glycosidases"/>
    <property type="match status" value="1"/>
</dbReference>
<feature type="domain" description="Golvesin/Xly CBD-like" evidence="10">
    <location>
        <begin position="473"/>
        <end position="602"/>
    </location>
</feature>
<evidence type="ECO:0000256" key="8">
    <source>
        <dbReference type="SAM" id="SignalP"/>
    </source>
</evidence>
<evidence type="ECO:0000313" key="13">
    <source>
        <dbReference type="Proteomes" id="UP000665561"/>
    </source>
</evidence>
<accession>A0ABW9XZZ1</accession>
<dbReference type="InterPro" id="IPR013783">
    <property type="entry name" value="Ig-like_fold"/>
</dbReference>
<dbReference type="InterPro" id="IPR001547">
    <property type="entry name" value="Glyco_hydro_5"/>
</dbReference>
<dbReference type="Gene3D" id="2.60.40.10">
    <property type="entry name" value="Immunoglobulins"/>
    <property type="match status" value="1"/>
</dbReference>
<evidence type="ECO:0000313" key="12">
    <source>
        <dbReference type="EMBL" id="NBD27809.1"/>
    </source>
</evidence>
<keyword evidence="7" id="KW-0326">Glycosidase</keyword>
<name>A0ABW9XZZ1_9BACL</name>
<keyword evidence="13" id="KW-1185">Reference proteome</keyword>
<organism evidence="12 13">
    <name type="scientific">Paenibacillus glycinis</name>
    <dbReference type="NCBI Taxonomy" id="2697035"/>
    <lineage>
        <taxon>Bacteria</taxon>
        <taxon>Bacillati</taxon>
        <taxon>Bacillota</taxon>
        <taxon>Bacilli</taxon>
        <taxon>Bacillales</taxon>
        <taxon>Paenibacillaceae</taxon>
        <taxon>Paenibacillus</taxon>
    </lineage>
</organism>
<comment type="subcellular location">
    <subcellularLocation>
        <location evidence="2">Secreted</location>
    </subcellularLocation>
</comment>
<evidence type="ECO:0000256" key="2">
    <source>
        <dbReference type="ARBA" id="ARBA00004613"/>
    </source>
</evidence>
<keyword evidence="6" id="KW-0378">Hydrolase</keyword>
<dbReference type="Pfam" id="PF26410">
    <property type="entry name" value="GH5_mannosidase"/>
    <property type="match status" value="1"/>
</dbReference>
<dbReference type="Proteomes" id="UP000665561">
    <property type="component" value="Unassembled WGS sequence"/>
</dbReference>
<protein>
    <recommendedName>
        <fullName evidence="3">mannan endo-1,4-beta-mannosidase</fullName>
        <ecNumber evidence="3">3.2.1.78</ecNumber>
    </recommendedName>
</protein>
<dbReference type="Pfam" id="PF06439">
    <property type="entry name" value="3keto-disac_hyd"/>
    <property type="match status" value="1"/>
</dbReference>
<dbReference type="Pfam" id="PF25275">
    <property type="entry name" value="Golvesin_C"/>
    <property type="match status" value="1"/>
</dbReference>
<evidence type="ECO:0000256" key="7">
    <source>
        <dbReference type="ARBA" id="ARBA00023295"/>
    </source>
</evidence>
<evidence type="ECO:0000259" key="11">
    <source>
        <dbReference type="Pfam" id="PF26410"/>
    </source>
</evidence>
<evidence type="ECO:0000259" key="9">
    <source>
        <dbReference type="Pfam" id="PF06439"/>
    </source>
</evidence>
<dbReference type="PANTHER" id="PTHR31451:SF39">
    <property type="entry name" value="MANNAN ENDO-1,4-BETA-MANNOSIDASE 1"/>
    <property type="match status" value="1"/>
</dbReference>
<comment type="caution">
    <text evidence="12">The sequence shown here is derived from an EMBL/GenBank/DDBJ whole genome shotgun (WGS) entry which is preliminary data.</text>
</comment>
<reference evidence="12 13" key="1">
    <citation type="submission" date="2020-01" db="EMBL/GenBank/DDBJ databases">
        <title>Paenibacillus soybeanensis sp. nov. isolated from the nodules of soybean (Glycine max(L.) Merr).</title>
        <authorList>
            <person name="Wang H."/>
        </authorList>
    </citation>
    <scope>NUCLEOTIDE SEQUENCE [LARGE SCALE GENOMIC DNA]</scope>
    <source>
        <strain evidence="12 13">T1</strain>
    </source>
</reference>